<evidence type="ECO:0000256" key="3">
    <source>
        <dbReference type="ARBA" id="ARBA00010088"/>
    </source>
</evidence>
<dbReference type="SUPFAM" id="SSF53474">
    <property type="entry name" value="alpha/beta-Hydrolases"/>
    <property type="match status" value="1"/>
</dbReference>
<evidence type="ECO:0000256" key="1">
    <source>
        <dbReference type="ARBA" id="ARBA00001585"/>
    </source>
</evidence>
<evidence type="ECO:0000313" key="11">
    <source>
        <dbReference type="EMBL" id="MTB96773.1"/>
    </source>
</evidence>
<comment type="similarity">
    <text evidence="3">Belongs to the peptidase S33 family.</text>
</comment>
<comment type="caution">
    <text evidence="11">The sequence shown here is derived from an EMBL/GenBank/DDBJ whole genome shotgun (WGS) entry which is preliminary data.</text>
</comment>
<evidence type="ECO:0000256" key="4">
    <source>
        <dbReference type="ARBA" id="ARBA00012568"/>
    </source>
</evidence>
<dbReference type="PANTHER" id="PTHR43722">
    <property type="entry name" value="PROLINE IMINOPEPTIDASE"/>
    <property type="match status" value="1"/>
</dbReference>
<dbReference type="InterPro" id="IPR029058">
    <property type="entry name" value="AB_hydrolase_fold"/>
</dbReference>
<dbReference type="GO" id="GO:0006508">
    <property type="term" value="P:proteolysis"/>
    <property type="evidence" value="ECO:0007669"/>
    <property type="project" value="UniProtKB-KW"/>
</dbReference>
<feature type="domain" description="AB hydrolase-1" evidence="10">
    <location>
        <begin position="25"/>
        <end position="133"/>
    </location>
</feature>
<dbReference type="AlphaFoldDB" id="A0A6I3JFQ2"/>
<evidence type="ECO:0000256" key="8">
    <source>
        <dbReference type="ARBA" id="ARBA00022801"/>
    </source>
</evidence>
<dbReference type="GO" id="GO:0004177">
    <property type="term" value="F:aminopeptidase activity"/>
    <property type="evidence" value="ECO:0007669"/>
    <property type="project" value="UniProtKB-KW"/>
</dbReference>
<evidence type="ECO:0000256" key="6">
    <source>
        <dbReference type="ARBA" id="ARBA00022490"/>
    </source>
</evidence>
<keyword evidence="6" id="KW-0963">Cytoplasm</keyword>
<keyword evidence="7" id="KW-0645">Protease</keyword>
<comment type="catalytic activity">
    <reaction evidence="1">
        <text>Release of N-terminal proline from a peptide.</text>
        <dbReference type="EC" id="3.4.11.5"/>
    </reaction>
</comment>
<comment type="subcellular location">
    <subcellularLocation>
        <location evidence="2">Cytoplasm</location>
    </subcellularLocation>
</comment>
<evidence type="ECO:0000313" key="12">
    <source>
        <dbReference type="Proteomes" id="UP000433406"/>
    </source>
</evidence>
<sequence length="246" mass="26508">MDQLLATTDDGVDLHVAGCGQGPDVVVLSGGPGCVHYLADAALAPDGCRSWFPDPRGVGRSGGGPHDMARAIEDLEVVRRSIGAESWIVLGHSWGSDLAVRYALEHPDRVAGVVGIAGHGLHRDREWSAAYEAGAAAETPIEIDHVPDINDSLMDSFKGWIHQPRLWRELADSPVPMRFIAAGRDIRPRWPLQQLAELVPQATFETVPDVVHDFWATDPGLWRATCSAACVDLAQRWSGTINASGS</sequence>
<dbReference type="GO" id="GO:0005737">
    <property type="term" value="C:cytoplasm"/>
    <property type="evidence" value="ECO:0007669"/>
    <property type="project" value="UniProtKB-SubCell"/>
</dbReference>
<evidence type="ECO:0000259" key="10">
    <source>
        <dbReference type="Pfam" id="PF00561"/>
    </source>
</evidence>
<dbReference type="InterPro" id="IPR005944">
    <property type="entry name" value="Pro_iminopeptidase"/>
</dbReference>
<keyword evidence="12" id="KW-1185">Reference proteome</keyword>
<reference evidence="11 12" key="1">
    <citation type="submission" date="2019-10" db="EMBL/GenBank/DDBJ databases">
        <title>Nocardioides novel species isolated from the excrement of Marmot.</title>
        <authorList>
            <person name="Zhang G."/>
        </authorList>
    </citation>
    <scope>NUCLEOTIDE SEQUENCE [LARGE SCALE GENOMIC DNA]</scope>
    <source>
        <strain evidence="12">zg-579</strain>
    </source>
</reference>
<dbReference type="Gene3D" id="3.40.50.1820">
    <property type="entry name" value="alpha/beta hydrolase"/>
    <property type="match status" value="1"/>
</dbReference>
<proteinExistence type="inferred from homology"/>
<dbReference type="RefSeq" id="WP_154616586.1">
    <property type="nucleotide sequence ID" value="NZ_CP053660.1"/>
</dbReference>
<keyword evidence="5" id="KW-0031">Aminopeptidase</keyword>
<dbReference type="Pfam" id="PF00561">
    <property type="entry name" value="Abhydrolase_1"/>
    <property type="match status" value="1"/>
</dbReference>
<evidence type="ECO:0000256" key="9">
    <source>
        <dbReference type="ARBA" id="ARBA00029605"/>
    </source>
</evidence>
<evidence type="ECO:0000256" key="7">
    <source>
        <dbReference type="ARBA" id="ARBA00022670"/>
    </source>
</evidence>
<keyword evidence="8 11" id="KW-0378">Hydrolase</keyword>
<dbReference type="EC" id="3.4.11.5" evidence="4"/>
<dbReference type="InterPro" id="IPR000073">
    <property type="entry name" value="AB_hydrolase_1"/>
</dbReference>
<evidence type="ECO:0000256" key="5">
    <source>
        <dbReference type="ARBA" id="ARBA00022438"/>
    </source>
</evidence>
<dbReference type="InterPro" id="IPR002410">
    <property type="entry name" value="Peptidase_S33"/>
</dbReference>
<accession>A0A6I3JFQ2</accession>
<dbReference type="Proteomes" id="UP000433406">
    <property type="component" value="Unassembled WGS sequence"/>
</dbReference>
<organism evidence="11 12">
    <name type="scientific">Nocardioides marmotae</name>
    <dbReference type="NCBI Taxonomy" id="2663857"/>
    <lineage>
        <taxon>Bacteria</taxon>
        <taxon>Bacillati</taxon>
        <taxon>Actinomycetota</taxon>
        <taxon>Actinomycetes</taxon>
        <taxon>Propionibacteriales</taxon>
        <taxon>Nocardioidaceae</taxon>
        <taxon>Nocardioides</taxon>
    </lineage>
</organism>
<protein>
    <recommendedName>
        <fullName evidence="4">prolyl aminopeptidase</fullName>
        <ecNumber evidence="4">3.4.11.5</ecNumber>
    </recommendedName>
    <alternativeName>
        <fullName evidence="9">Prolyl aminopeptidase</fullName>
    </alternativeName>
</protein>
<gene>
    <name evidence="11" type="ORF">GGQ22_16985</name>
</gene>
<dbReference type="PRINTS" id="PR00793">
    <property type="entry name" value="PROAMNOPTASE"/>
</dbReference>
<dbReference type="EMBL" id="WLCI01000018">
    <property type="protein sequence ID" value="MTB96773.1"/>
    <property type="molecule type" value="Genomic_DNA"/>
</dbReference>
<name>A0A6I3JFQ2_9ACTN</name>
<evidence type="ECO:0000256" key="2">
    <source>
        <dbReference type="ARBA" id="ARBA00004496"/>
    </source>
</evidence>
<dbReference type="PANTHER" id="PTHR43722:SF1">
    <property type="entry name" value="PROLINE IMINOPEPTIDASE"/>
    <property type="match status" value="1"/>
</dbReference>